<dbReference type="InterPro" id="IPR016193">
    <property type="entry name" value="Cytidine_deaminase-like"/>
</dbReference>
<comment type="caution">
    <text evidence="4">The sequence shown here is derived from an EMBL/GenBank/DDBJ whole genome shotgun (WGS) entry which is preliminary data.</text>
</comment>
<organism evidence="4 5">
    <name type="scientific">Virgibacillus pantothenticus</name>
    <dbReference type="NCBI Taxonomy" id="1473"/>
    <lineage>
        <taxon>Bacteria</taxon>
        <taxon>Bacillati</taxon>
        <taxon>Bacillota</taxon>
        <taxon>Bacilli</taxon>
        <taxon>Bacillales</taxon>
        <taxon>Bacillaceae</taxon>
        <taxon>Virgibacillus</taxon>
    </lineage>
</organism>
<dbReference type="AlphaFoldDB" id="A0A0L0QVZ9"/>
<proteinExistence type="predicted"/>
<keyword evidence="5" id="KW-1185">Reference proteome</keyword>
<accession>A0A0L0QVZ9</accession>
<protein>
    <submittedName>
        <fullName evidence="4">Guanine deaminase</fullName>
    </submittedName>
</protein>
<dbReference type="PATRIC" id="fig|1473.5.peg.3277"/>
<evidence type="ECO:0000313" key="4">
    <source>
        <dbReference type="EMBL" id="KNE22383.1"/>
    </source>
</evidence>
<feature type="domain" description="CMP/dCMP-type deaminase" evidence="3">
    <location>
        <begin position="1"/>
        <end position="126"/>
    </location>
</feature>
<dbReference type="PANTHER" id="PTHR11079:SF161">
    <property type="entry name" value="CMP_DCMP-TYPE DEAMINASE DOMAIN-CONTAINING PROTEIN"/>
    <property type="match status" value="1"/>
</dbReference>
<dbReference type="InterPro" id="IPR016192">
    <property type="entry name" value="APOBEC/CMP_deaminase_Zn-bd"/>
</dbReference>
<reference evidence="5" key="1">
    <citation type="submission" date="2015-07" db="EMBL/GenBank/DDBJ databases">
        <title>Fjat-10053 dsm26.</title>
        <authorList>
            <person name="Liu B."/>
            <person name="Wang J."/>
            <person name="Zhu Y."/>
            <person name="Liu G."/>
            <person name="Chen Q."/>
            <person name="Chen Z."/>
            <person name="Lan J."/>
            <person name="Che J."/>
            <person name="Ge C."/>
            <person name="Shi H."/>
            <person name="Pan Z."/>
            <person name="Liu X."/>
        </authorList>
    </citation>
    <scope>NUCLEOTIDE SEQUENCE [LARGE SCALE GENOMIC DNA]</scope>
    <source>
        <strain evidence="5">DSM 26</strain>
    </source>
</reference>
<gene>
    <name evidence="4" type="ORF">AFK71_01830</name>
</gene>
<dbReference type="PROSITE" id="PS51747">
    <property type="entry name" value="CYT_DCMP_DEAMINASES_2"/>
    <property type="match status" value="1"/>
</dbReference>
<name>A0A0L0QVZ9_VIRPA</name>
<dbReference type="GO" id="GO:0047974">
    <property type="term" value="F:guanosine deaminase activity"/>
    <property type="evidence" value="ECO:0007669"/>
    <property type="project" value="TreeGrafter"/>
</dbReference>
<dbReference type="EMBL" id="LGTO01000002">
    <property type="protein sequence ID" value="KNE22383.1"/>
    <property type="molecule type" value="Genomic_DNA"/>
</dbReference>
<evidence type="ECO:0000313" key="5">
    <source>
        <dbReference type="Proteomes" id="UP000036780"/>
    </source>
</evidence>
<dbReference type="CDD" id="cd01285">
    <property type="entry name" value="nucleoside_deaminase"/>
    <property type="match status" value="1"/>
</dbReference>
<dbReference type="Proteomes" id="UP000036780">
    <property type="component" value="Unassembled WGS sequence"/>
</dbReference>
<dbReference type="Pfam" id="PF00383">
    <property type="entry name" value="dCMP_cyt_deam_1"/>
    <property type="match status" value="1"/>
</dbReference>
<evidence type="ECO:0000256" key="1">
    <source>
        <dbReference type="ARBA" id="ARBA00022723"/>
    </source>
</evidence>
<dbReference type="OrthoDB" id="9802676at2"/>
<dbReference type="GO" id="GO:0006152">
    <property type="term" value="P:purine nucleoside catabolic process"/>
    <property type="evidence" value="ECO:0007669"/>
    <property type="project" value="TreeGrafter"/>
</dbReference>
<dbReference type="Gene3D" id="3.40.140.10">
    <property type="entry name" value="Cytidine Deaminase, domain 2"/>
    <property type="match status" value="1"/>
</dbReference>
<sequence>MDKFMERAVELAVENVKEGGQPFGAVLVKDGEIKAEGVNELHHTYDISGHAELLAIRKAQQALQTNDLSSYTMYASGEPCPMCLTAMYFAGISKIYYCASVEEAVEVGLGASKKIYEDLQKPKEQRSLAPVHMPLREGQENPMELWKQRNV</sequence>
<dbReference type="InterPro" id="IPR002125">
    <property type="entry name" value="CMP_dCMP_dom"/>
</dbReference>
<keyword evidence="2" id="KW-0862">Zinc</keyword>
<keyword evidence="1" id="KW-0479">Metal-binding</keyword>
<evidence type="ECO:0000256" key="2">
    <source>
        <dbReference type="ARBA" id="ARBA00022833"/>
    </source>
</evidence>
<dbReference type="SUPFAM" id="SSF53927">
    <property type="entry name" value="Cytidine deaminase-like"/>
    <property type="match status" value="1"/>
</dbReference>
<dbReference type="GO" id="GO:0008270">
    <property type="term" value="F:zinc ion binding"/>
    <property type="evidence" value="ECO:0007669"/>
    <property type="project" value="InterPro"/>
</dbReference>
<dbReference type="PROSITE" id="PS00903">
    <property type="entry name" value="CYT_DCMP_DEAMINASES_1"/>
    <property type="match status" value="1"/>
</dbReference>
<dbReference type="RefSeq" id="WP_050349857.1">
    <property type="nucleotide sequence ID" value="NZ_BOSN01000003.1"/>
</dbReference>
<evidence type="ECO:0000259" key="3">
    <source>
        <dbReference type="PROSITE" id="PS51747"/>
    </source>
</evidence>
<dbReference type="GeneID" id="66869270"/>
<dbReference type="PANTHER" id="PTHR11079">
    <property type="entry name" value="CYTOSINE DEAMINASE FAMILY MEMBER"/>
    <property type="match status" value="1"/>
</dbReference>